<reference evidence="2 3" key="1">
    <citation type="journal article" date="2024" name="BMC Biol.">
        <title>Comparative genomics of Ascetosporea gives new insight into the evolutionary basis for animal parasitism in Rhizaria.</title>
        <authorList>
            <person name="Hiltunen Thoren M."/>
            <person name="Onut-Brannstrom I."/>
            <person name="Alfjorden A."/>
            <person name="Peckova H."/>
            <person name="Swords F."/>
            <person name="Hooper C."/>
            <person name="Holzer A.S."/>
            <person name="Bass D."/>
            <person name="Burki F."/>
        </authorList>
    </citation>
    <scope>NUCLEOTIDE SEQUENCE [LARGE SCALE GENOMIC DNA]</scope>
    <source>
        <strain evidence="2">20-A016</strain>
    </source>
</reference>
<sequence>MSLTVFFASIFIDGKTIANKSANLGFIGSIFLIVMLIRLFYALENSIRKFTFLVIFLDFSLIVVHFLFAFKAQLNFDVVFAIKEIYFVSTLTALAIIYIIEFNNEEKINVGIETAEY</sequence>
<comment type="caution">
    <text evidence="2">The sequence shown here is derived from an EMBL/GenBank/DDBJ whole genome shotgun (WGS) entry which is preliminary data.</text>
</comment>
<feature type="transmembrane region" description="Helical" evidence="1">
    <location>
        <begin position="24"/>
        <end position="43"/>
    </location>
</feature>
<keyword evidence="3" id="KW-1185">Reference proteome</keyword>
<evidence type="ECO:0008006" key="4">
    <source>
        <dbReference type="Google" id="ProtNLM"/>
    </source>
</evidence>
<keyword evidence="1" id="KW-0812">Transmembrane</keyword>
<name>A0ABV2AGM5_9EUKA</name>
<feature type="transmembrane region" description="Helical" evidence="1">
    <location>
        <begin position="80"/>
        <end position="100"/>
    </location>
</feature>
<feature type="transmembrane region" description="Helical" evidence="1">
    <location>
        <begin position="50"/>
        <end position="68"/>
    </location>
</feature>
<evidence type="ECO:0000313" key="2">
    <source>
        <dbReference type="EMBL" id="MES1918797.1"/>
    </source>
</evidence>
<proteinExistence type="predicted"/>
<keyword evidence="1" id="KW-1133">Transmembrane helix</keyword>
<organism evidence="2 3">
    <name type="scientific">Bonamia ostreae</name>
    <dbReference type="NCBI Taxonomy" id="126728"/>
    <lineage>
        <taxon>Eukaryota</taxon>
        <taxon>Sar</taxon>
        <taxon>Rhizaria</taxon>
        <taxon>Endomyxa</taxon>
        <taxon>Ascetosporea</taxon>
        <taxon>Haplosporida</taxon>
        <taxon>Bonamia</taxon>
    </lineage>
</organism>
<keyword evidence="1" id="KW-0472">Membrane</keyword>
<accession>A0ABV2AGM5</accession>
<gene>
    <name evidence="2" type="ORF">MHBO_000701</name>
</gene>
<evidence type="ECO:0000256" key="1">
    <source>
        <dbReference type="SAM" id="Phobius"/>
    </source>
</evidence>
<dbReference type="Proteomes" id="UP001439008">
    <property type="component" value="Unassembled WGS sequence"/>
</dbReference>
<dbReference type="EMBL" id="JBDODL010000127">
    <property type="protein sequence ID" value="MES1918797.1"/>
    <property type="molecule type" value="Genomic_DNA"/>
</dbReference>
<evidence type="ECO:0000313" key="3">
    <source>
        <dbReference type="Proteomes" id="UP001439008"/>
    </source>
</evidence>
<protein>
    <recommendedName>
        <fullName evidence="4">NADH dehydrogenase subunit 4L</fullName>
    </recommendedName>
</protein>